<organism evidence="1 2">
    <name type="scientific">Theobroma cacao</name>
    <name type="common">Cacao</name>
    <name type="synonym">Cocoa</name>
    <dbReference type="NCBI Taxonomy" id="3641"/>
    <lineage>
        <taxon>Eukaryota</taxon>
        <taxon>Viridiplantae</taxon>
        <taxon>Streptophyta</taxon>
        <taxon>Embryophyta</taxon>
        <taxon>Tracheophyta</taxon>
        <taxon>Spermatophyta</taxon>
        <taxon>Magnoliopsida</taxon>
        <taxon>eudicotyledons</taxon>
        <taxon>Gunneridae</taxon>
        <taxon>Pentapetalae</taxon>
        <taxon>rosids</taxon>
        <taxon>malvids</taxon>
        <taxon>Malvales</taxon>
        <taxon>Malvaceae</taxon>
        <taxon>Byttnerioideae</taxon>
        <taxon>Theobroma</taxon>
    </lineage>
</organism>
<feature type="non-terminal residue" evidence="1">
    <location>
        <position position="1"/>
    </location>
</feature>
<accession>A0A061G2G2</accession>
<keyword evidence="2" id="KW-1185">Reference proteome</keyword>
<protein>
    <submittedName>
        <fullName evidence="1">Uncharacterized protein isoform 2</fullName>
    </submittedName>
</protein>
<name>A0A061G2G2_THECC</name>
<dbReference type="Gramene" id="EOY21194">
    <property type="protein sequence ID" value="EOY21194"/>
    <property type="gene ID" value="TCM_012576"/>
</dbReference>
<reference evidence="1 2" key="1">
    <citation type="journal article" date="2013" name="Genome Biol.">
        <title>The genome sequence of the most widely cultivated cacao type and its use to identify candidate genes regulating pod color.</title>
        <authorList>
            <person name="Motamayor J.C."/>
            <person name="Mockaitis K."/>
            <person name="Schmutz J."/>
            <person name="Haiminen N."/>
            <person name="Iii D.L."/>
            <person name="Cornejo O."/>
            <person name="Findley S.D."/>
            <person name="Zheng P."/>
            <person name="Utro F."/>
            <person name="Royaert S."/>
            <person name="Saski C."/>
            <person name="Jenkins J."/>
            <person name="Podicheti R."/>
            <person name="Zhao M."/>
            <person name="Scheffler B.E."/>
            <person name="Stack J.C."/>
            <person name="Feltus F.A."/>
            <person name="Mustiga G.M."/>
            <person name="Amores F."/>
            <person name="Phillips W."/>
            <person name="Marelli J.P."/>
            <person name="May G.D."/>
            <person name="Shapiro H."/>
            <person name="Ma J."/>
            <person name="Bustamante C.D."/>
            <person name="Schnell R.J."/>
            <person name="Main D."/>
            <person name="Gilbert D."/>
            <person name="Parida L."/>
            <person name="Kuhn D.N."/>
        </authorList>
    </citation>
    <scope>NUCLEOTIDE SEQUENCE [LARGE SCALE GENOMIC DNA]</scope>
    <source>
        <strain evidence="2">cv. Matina 1-6</strain>
    </source>
</reference>
<dbReference type="EMBL" id="CM001881">
    <property type="protein sequence ID" value="EOY21194.1"/>
    <property type="molecule type" value="Genomic_DNA"/>
</dbReference>
<dbReference type="AlphaFoldDB" id="A0A061G2G2"/>
<dbReference type="Proteomes" id="UP000026915">
    <property type="component" value="Chromosome 3"/>
</dbReference>
<evidence type="ECO:0000313" key="1">
    <source>
        <dbReference type="EMBL" id="EOY21194.1"/>
    </source>
</evidence>
<dbReference type="HOGENOM" id="CLU_2765511_0_0_1"/>
<sequence>ISELHPRKQEKRKKREEWKNWYKRLARSRKAFGGRMFVEASLRLSRARWEFRVVIENLTNLLPEASTNKR</sequence>
<evidence type="ECO:0000313" key="2">
    <source>
        <dbReference type="Proteomes" id="UP000026915"/>
    </source>
</evidence>
<gene>
    <name evidence="1" type="ORF">TCM_012576</name>
</gene>
<proteinExistence type="predicted"/>